<protein>
    <submittedName>
        <fullName evidence="3">Aminoacyl-tRNA hydrolase</fullName>
    </submittedName>
</protein>
<evidence type="ECO:0000313" key="3">
    <source>
        <dbReference type="EMBL" id="MBK5931765.1"/>
    </source>
</evidence>
<dbReference type="SUPFAM" id="SSF110916">
    <property type="entry name" value="Peptidyl-tRNA hydrolase domain-like"/>
    <property type="match status" value="1"/>
</dbReference>
<dbReference type="PANTHER" id="PTHR47814:SF1">
    <property type="entry name" value="PEPTIDYL-TRNA HYDROLASE ARFB"/>
    <property type="match status" value="1"/>
</dbReference>
<evidence type="ECO:0000313" key="4">
    <source>
        <dbReference type="Proteomes" id="UP001296967"/>
    </source>
</evidence>
<dbReference type="PANTHER" id="PTHR47814">
    <property type="entry name" value="PEPTIDYL-TRNA HYDROLASE ARFB"/>
    <property type="match status" value="1"/>
</dbReference>
<keyword evidence="3" id="KW-0378">Hydrolase</keyword>
<dbReference type="InterPro" id="IPR000352">
    <property type="entry name" value="Pep_chain_release_fac_I"/>
</dbReference>
<feature type="domain" description="Prokaryotic-type class I peptide chain release factors" evidence="2">
    <location>
        <begin position="26"/>
        <end position="42"/>
    </location>
</feature>
<dbReference type="GO" id="GO:0003747">
    <property type="term" value="F:translation release factor activity"/>
    <property type="evidence" value="ECO:0007669"/>
    <property type="project" value="InterPro"/>
</dbReference>
<feature type="region of interest" description="Disordered" evidence="1">
    <location>
        <begin position="106"/>
        <end position="147"/>
    </location>
</feature>
<reference evidence="3" key="2">
    <citation type="journal article" date="2020" name="Microorganisms">
        <title>Osmotic Adaptation and Compatible Solute Biosynthesis of Phototrophic Bacteria as Revealed from Genome Analyses.</title>
        <authorList>
            <person name="Imhoff J.F."/>
            <person name="Rahn T."/>
            <person name="Kunzel S."/>
            <person name="Keller A."/>
            <person name="Neulinger S.C."/>
        </authorList>
    </citation>
    <scope>NUCLEOTIDE SEQUENCE</scope>
    <source>
        <strain evidence="3">DSM 4395</strain>
    </source>
</reference>
<dbReference type="Pfam" id="PF00472">
    <property type="entry name" value="RF-1"/>
    <property type="match status" value="1"/>
</dbReference>
<evidence type="ECO:0000259" key="2">
    <source>
        <dbReference type="PROSITE" id="PS00745"/>
    </source>
</evidence>
<dbReference type="GO" id="GO:0072344">
    <property type="term" value="P:rescue of stalled ribosome"/>
    <property type="evidence" value="ECO:0007669"/>
    <property type="project" value="TreeGrafter"/>
</dbReference>
<reference evidence="3" key="1">
    <citation type="submission" date="2017-05" db="EMBL/GenBank/DDBJ databases">
        <authorList>
            <person name="Imhoff J.F."/>
            <person name="Rahn T."/>
            <person name="Kuenzel S."/>
            <person name="Neulinger S.C."/>
        </authorList>
    </citation>
    <scope>NUCLEOTIDE SEQUENCE</scope>
    <source>
        <strain evidence="3">DSM 4395</strain>
    </source>
</reference>
<name>A0AAJ0UHT5_HALSE</name>
<dbReference type="PROSITE" id="PS00745">
    <property type="entry name" value="RF_PROK_I"/>
    <property type="match status" value="1"/>
</dbReference>
<evidence type="ECO:0000256" key="1">
    <source>
        <dbReference type="SAM" id="MobiDB-lite"/>
    </source>
</evidence>
<sequence length="147" mass="16664">MSNNLHLKITATIQIPEQELHERFVRSPGPGGQNVNKLATAVQLSLDLRASPSLPDAIRERLLNSGDRRIDRDGVLTIHAHRFRTRERNRDDARARLAALIARASIVQKPRTPTKPTRAAKRRRLDEKVRRGRIKSMRGPVSDSDRS</sequence>
<organism evidence="3 4">
    <name type="scientific">Halochromatium salexigens</name>
    <name type="common">Chromatium salexigens</name>
    <dbReference type="NCBI Taxonomy" id="49447"/>
    <lineage>
        <taxon>Bacteria</taxon>
        <taxon>Pseudomonadati</taxon>
        <taxon>Pseudomonadota</taxon>
        <taxon>Gammaproteobacteria</taxon>
        <taxon>Chromatiales</taxon>
        <taxon>Chromatiaceae</taxon>
        <taxon>Halochromatium</taxon>
    </lineage>
</organism>
<accession>A0AAJ0UHT5</accession>
<dbReference type="Proteomes" id="UP001296967">
    <property type="component" value="Unassembled WGS sequence"/>
</dbReference>
<dbReference type="GO" id="GO:0043022">
    <property type="term" value="F:ribosome binding"/>
    <property type="evidence" value="ECO:0007669"/>
    <property type="project" value="TreeGrafter"/>
</dbReference>
<dbReference type="RefSeq" id="WP_201246602.1">
    <property type="nucleotide sequence ID" value="NZ_NHSF01000069.1"/>
</dbReference>
<dbReference type="AlphaFoldDB" id="A0AAJ0UHT5"/>
<proteinExistence type="predicted"/>
<dbReference type="GO" id="GO:0004045">
    <property type="term" value="F:peptidyl-tRNA hydrolase activity"/>
    <property type="evidence" value="ECO:0007669"/>
    <property type="project" value="TreeGrafter"/>
</dbReference>
<dbReference type="EMBL" id="NHSF01000069">
    <property type="protein sequence ID" value="MBK5931765.1"/>
    <property type="molecule type" value="Genomic_DNA"/>
</dbReference>
<dbReference type="NCBIfam" id="NF006718">
    <property type="entry name" value="PRK09256.1"/>
    <property type="match status" value="1"/>
</dbReference>
<gene>
    <name evidence="3" type="ORF">CCR82_14840</name>
</gene>
<keyword evidence="4" id="KW-1185">Reference proteome</keyword>
<dbReference type="Gene3D" id="3.30.160.20">
    <property type="match status" value="1"/>
</dbReference>
<comment type="caution">
    <text evidence="3">The sequence shown here is derived from an EMBL/GenBank/DDBJ whole genome shotgun (WGS) entry which is preliminary data.</text>
</comment>